<keyword evidence="1" id="KW-0732">Signal</keyword>
<dbReference type="KEGG" id="slim:SCL_1256"/>
<evidence type="ECO:0008006" key="4">
    <source>
        <dbReference type="Google" id="ProtNLM"/>
    </source>
</evidence>
<dbReference type="Proteomes" id="UP000243180">
    <property type="component" value="Chromosome"/>
</dbReference>
<reference evidence="2 3" key="1">
    <citation type="submission" date="2015-05" db="EMBL/GenBank/DDBJ databases">
        <title>Complete genome sequence of a sulfur-oxidizing gammaproteobacterium strain HA5.</title>
        <authorList>
            <person name="Miura A."/>
            <person name="Kojima H."/>
            <person name="Fukui M."/>
        </authorList>
    </citation>
    <scope>NUCLEOTIDE SEQUENCE [LARGE SCALE GENOMIC DNA]</scope>
    <source>
        <strain evidence="2 3">HA5</strain>
    </source>
</reference>
<dbReference type="AlphaFoldDB" id="A0A1B4XFJ3"/>
<evidence type="ECO:0000313" key="3">
    <source>
        <dbReference type="Proteomes" id="UP000243180"/>
    </source>
</evidence>
<feature type="signal peptide" evidence="1">
    <location>
        <begin position="1"/>
        <end position="20"/>
    </location>
</feature>
<gene>
    <name evidence="2" type="ORF">SCL_1256</name>
</gene>
<evidence type="ECO:0000313" key="2">
    <source>
        <dbReference type="EMBL" id="BAV33569.1"/>
    </source>
</evidence>
<dbReference type="Pfam" id="PF17036">
    <property type="entry name" value="CBP_BcsS"/>
    <property type="match status" value="1"/>
</dbReference>
<name>A0A1B4XFJ3_9GAMM</name>
<organism evidence="2 3">
    <name type="scientific">Sulfuricaulis limicola</name>
    <dbReference type="NCBI Taxonomy" id="1620215"/>
    <lineage>
        <taxon>Bacteria</taxon>
        <taxon>Pseudomonadati</taxon>
        <taxon>Pseudomonadota</taxon>
        <taxon>Gammaproteobacteria</taxon>
        <taxon>Acidiferrobacterales</taxon>
        <taxon>Acidiferrobacteraceae</taxon>
        <taxon>Sulfuricaulis</taxon>
    </lineage>
</organism>
<sequence>MPTPAFRLLAVLLWTSASLAWPGQSHAREWLGLTGVEMAEQGSAYAFAGAIVPFGTDAALGQGWVQRYWLDWVKYRFESEAEQVQARAPGFSASLGYQNSDGTGSWAIYAGAGYRDTGLTPDRLNARVRDTQSALLLLAETDRRFAETWRFTGAVQYSAGPDSYWSRVKFLHKSPSATFWSGVEIVFQGDPDYKAYKLGFVLDEIPVTSRASLNFKLGAVKTKGLETDAYAGIELVGVFGNK</sequence>
<protein>
    <recommendedName>
        <fullName evidence="4">Cellulose biosynthesis protein BcsS</fullName>
    </recommendedName>
</protein>
<evidence type="ECO:0000256" key="1">
    <source>
        <dbReference type="SAM" id="SignalP"/>
    </source>
</evidence>
<proteinExistence type="predicted"/>
<dbReference type="InterPro" id="IPR031485">
    <property type="entry name" value="CBP_BcsS"/>
</dbReference>
<keyword evidence="3" id="KW-1185">Reference proteome</keyword>
<dbReference type="InParanoid" id="A0A1B4XFJ3"/>
<feature type="chain" id="PRO_5008572509" description="Cellulose biosynthesis protein BcsS" evidence="1">
    <location>
        <begin position="21"/>
        <end position="242"/>
    </location>
</feature>
<dbReference type="EMBL" id="AP014879">
    <property type="protein sequence ID" value="BAV33569.1"/>
    <property type="molecule type" value="Genomic_DNA"/>
</dbReference>
<accession>A0A1B4XFJ3</accession>